<protein>
    <recommendedName>
        <fullName evidence="3">gluconokinase</fullName>
        <ecNumber evidence="3">2.7.1.12</ecNumber>
    </recommendedName>
</protein>
<proteinExistence type="inferred from homology"/>
<dbReference type="EC" id="2.7.1.12" evidence="3"/>
<name>A0A0F9UNF1_9ZZZZ</name>
<organism evidence="9">
    <name type="scientific">marine sediment metagenome</name>
    <dbReference type="NCBI Taxonomy" id="412755"/>
    <lineage>
        <taxon>unclassified sequences</taxon>
        <taxon>metagenomes</taxon>
        <taxon>ecological metagenomes</taxon>
    </lineage>
</organism>
<evidence type="ECO:0000256" key="5">
    <source>
        <dbReference type="ARBA" id="ARBA00022741"/>
    </source>
</evidence>
<dbReference type="Pfam" id="PF01202">
    <property type="entry name" value="SKI"/>
    <property type="match status" value="1"/>
</dbReference>
<evidence type="ECO:0000256" key="7">
    <source>
        <dbReference type="ARBA" id="ARBA00022840"/>
    </source>
</evidence>
<dbReference type="PANTHER" id="PTHR43442:SF3">
    <property type="entry name" value="GLUCONOKINASE-RELATED"/>
    <property type="match status" value="1"/>
</dbReference>
<dbReference type="InterPro" id="IPR031322">
    <property type="entry name" value="Shikimate/glucono_kinase"/>
</dbReference>
<dbReference type="Gene3D" id="3.40.50.300">
    <property type="entry name" value="P-loop containing nucleotide triphosphate hydrolases"/>
    <property type="match status" value="1"/>
</dbReference>
<dbReference type="GO" id="GO:0005737">
    <property type="term" value="C:cytoplasm"/>
    <property type="evidence" value="ECO:0007669"/>
    <property type="project" value="TreeGrafter"/>
</dbReference>
<dbReference type="PANTHER" id="PTHR43442">
    <property type="entry name" value="GLUCONOKINASE-RELATED"/>
    <property type="match status" value="1"/>
</dbReference>
<comment type="catalytic activity">
    <reaction evidence="8">
        <text>D-gluconate + ATP = 6-phospho-D-gluconate + ADP + H(+)</text>
        <dbReference type="Rhea" id="RHEA:19433"/>
        <dbReference type="ChEBI" id="CHEBI:15378"/>
        <dbReference type="ChEBI" id="CHEBI:18391"/>
        <dbReference type="ChEBI" id="CHEBI:30616"/>
        <dbReference type="ChEBI" id="CHEBI:58759"/>
        <dbReference type="ChEBI" id="CHEBI:456216"/>
        <dbReference type="EC" id="2.7.1.12"/>
    </reaction>
</comment>
<evidence type="ECO:0000313" key="9">
    <source>
        <dbReference type="EMBL" id="KKN62731.1"/>
    </source>
</evidence>
<keyword evidence="6" id="KW-0418">Kinase</keyword>
<evidence type="ECO:0000256" key="4">
    <source>
        <dbReference type="ARBA" id="ARBA00022679"/>
    </source>
</evidence>
<keyword evidence="7" id="KW-0067">ATP-binding</keyword>
<keyword evidence="4" id="KW-0808">Transferase</keyword>
<evidence type="ECO:0000256" key="8">
    <source>
        <dbReference type="ARBA" id="ARBA00048090"/>
    </source>
</evidence>
<evidence type="ECO:0000256" key="3">
    <source>
        <dbReference type="ARBA" id="ARBA00012054"/>
    </source>
</evidence>
<dbReference type="InterPro" id="IPR006001">
    <property type="entry name" value="Therm_gnt_kin"/>
</dbReference>
<accession>A0A0F9UNF1</accession>
<dbReference type="NCBIfam" id="TIGR01313">
    <property type="entry name" value="therm_gnt_kin"/>
    <property type="match status" value="1"/>
</dbReference>
<comment type="similarity">
    <text evidence="2">Belongs to the gluconokinase GntK/GntV family.</text>
</comment>
<gene>
    <name evidence="9" type="ORF">LCGC14_0509040</name>
</gene>
<evidence type="ECO:0000256" key="1">
    <source>
        <dbReference type="ARBA" id="ARBA00004761"/>
    </source>
</evidence>
<dbReference type="GO" id="GO:0046316">
    <property type="term" value="F:gluconokinase activity"/>
    <property type="evidence" value="ECO:0007669"/>
    <property type="project" value="UniProtKB-EC"/>
</dbReference>
<evidence type="ECO:0000256" key="2">
    <source>
        <dbReference type="ARBA" id="ARBA00008420"/>
    </source>
</evidence>
<dbReference type="CDD" id="cd02021">
    <property type="entry name" value="GntK"/>
    <property type="match status" value="1"/>
</dbReference>
<dbReference type="FunFam" id="3.40.50.300:FF:000522">
    <property type="entry name" value="Gluconokinase"/>
    <property type="match status" value="1"/>
</dbReference>
<dbReference type="InterPro" id="IPR027417">
    <property type="entry name" value="P-loop_NTPase"/>
</dbReference>
<dbReference type="SUPFAM" id="SSF52540">
    <property type="entry name" value="P-loop containing nucleoside triphosphate hydrolases"/>
    <property type="match status" value="1"/>
</dbReference>
<dbReference type="AlphaFoldDB" id="A0A0F9UNF1"/>
<keyword evidence="5" id="KW-0547">Nucleotide-binding</keyword>
<comment type="pathway">
    <text evidence="1">Carbohydrate acid metabolism.</text>
</comment>
<comment type="caution">
    <text evidence="9">The sequence shown here is derived from an EMBL/GenBank/DDBJ whole genome shotgun (WGS) entry which is preliminary data.</text>
</comment>
<dbReference type="GO" id="GO:0005524">
    <property type="term" value="F:ATP binding"/>
    <property type="evidence" value="ECO:0007669"/>
    <property type="project" value="UniProtKB-KW"/>
</dbReference>
<evidence type="ECO:0000256" key="6">
    <source>
        <dbReference type="ARBA" id="ARBA00022777"/>
    </source>
</evidence>
<reference evidence="9" key="1">
    <citation type="journal article" date="2015" name="Nature">
        <title>Complex archaea that bridge the gap between prokaryotes and eukaryotes.</title>
        <authorList>
            <person name="Spang A."/>
            <person name="Saw J.H."/>
            <person name="Jorgensen S.L."/>
            <person name="Zaremba-Niedzwiedzka K."/>
            <person name="Martijn J."/>
            <person name="Lind A.E."/>
            <person name="van Eijk R."/>
            <person name="Schleper C."/>
            <person name="Guy L."/>
            <person name="Ettema T.J."/>
        </authorList>
    </citation>
    <scope>NUCLEOTIDE SEQUENCE</scope>
</reference>
<dbReference type="EMBL" id="LAZR01000615">
    <property type="protein sequence ID" value="KKN62731.1"/>
    <property type="molecule type" value="Genomic_DNA"/>
</dbReference>
<sequence length="182" mass="20313">MSNINVGRVYIVMGVSSTGKSSVGDALAKRIGAKFIDGDDLHPKANILKMSSGQPLNDADRVPWLERIRDAAFSIEKKNEVAVIVCSALKKKYREQICDGNIGITFLHLFGDFELVKSRMQDRKGHFMPVDLLKSQFEALEVPKEDEPNVINIDINNSFEQVVESCISATKMNSHNKQKVFS</sequence>
<dbReference type="GO" id="GO:0005975">
    <property type="term" value="P:carbohydrate metabolic process"/>
    <property type="evidence" value="ECO:0007669"/>
    <property type="project" value="InterPro"/>
</dbReference>